<reference evidence="2" key="1">
    <citation type="submission" date="2022-04" db="EMBL/GenBank/DDBJ databases">
        <title>Complete genome sequence of a cyanobacterium, Nostoc sp. SO-36, isolated in Antarctica.</title>
        <authorList>
            <person name="Kanesaki Y."/>
            <person name="Effendi D."/>
            <person name="Sakamoto T."/>
            <person name="Ohtani S."/>
            <person name="Awai K."/>
        </authorList>
    </citation>
    <scope>NUCLEOTIDE SEQUENCE</scope>
    <source>
        <strain evidence="2">SO-36</strain>
    </source>
</reference>
<dbReference type="EMBL" id="AP025732">
    <property type="protein sequence ID" value="BDI20071.1"/>
    <property type="molecule type" value="Genomic_DNA"/>
</dbReference>
<evidence type="ECO:0000313" key="3">
    <source>
        <dbReference type="Proteomes" id="UP001055453"/>
    </source>
</evidence>
<evidence type="ECO:0008006" key="4">
    <source>
        <dbReference type="Google" id="ProtNLM"/>
    </source>
</evidence>
<accession>A0ABM7ZA08</accession>
<dbReference type="RefSeq" id="WP_251957559.1">
    <property type="nucleotide sequence ID" value="NZ_AP025732.1"/>
</dbReference>
<dbReference type="Proteomes" id="UP001055453">
    <property type="component" value="Chromosome"/>
</dbReference>
<gene>
    <name evidence="2" type="ORF">ANSO36C_58730</name>
</gene>
<organism evidence="2 3">
    <name type="scientific">Nostoc cf. commune SO-36</name>
    <dbReference type="NCBI Taxonomy" id="449208"/>
    <lineage>
        <taxon>Bacteria</taxon>
        <taxon>Bacillati</taxon>
        <taxon>Cyanobacteriota</taxon>
        <taxon>Cyanophyceae</taxon>
        <taxon>Nostocales</taxon>
        <taxon>Nostocaceae</taxon>
        <taxon>Nostoc</taxon>
    </lineage>
</organism>
<protein>
    <recommendedName>
        <fullName evidence="4">Dynamin family protein</fullName>
    </recommendedName>
</protein>
<proteinExistence type="predicted"/>
<evidence type="ECO:0000256" key="1">
    <source>
        <dbReference type="SAM" id="Coils"/>
    </source>
</evidence>
<name>A0ABM7ZA08_NOSCO</name>
<keyword evidence="1" id="KW-0175">Coiled coil</keyword>
<evidence type="ECO:0000313" key="2">
    <source>
        <dbReference type="EMBL" id="BDI20071.1"/>
    </source>
</evidence>
<feature type="coiled-coil region" evidence="1">
    <location>
        <begin position="312"/>
        <end position="346"/>
    </location>
</feature>
<keyword evidence="3" id="KW-1185">Reference proteome</keyword>
<sequence>MLFILNRIDVFRADRNWPETENRFVEDAICKIKYELSEQLKEYTQEIDTLQVIKLSTWAALLALQIKNNDEIYSAEASKKARNNFLGLIDESILEDLPFKTERWSRHDRNRVSDALWQKSYAEEFQQSLREHISQYFPRLVIPQAIERFNIAAGNAITEWALQTTTAILNSSEEKYQDENKNILQIRSVLKDFLEYSDKKLREPFEKIKQVVEEKAGDEALRGLEETLYSFENDEPYNKIQDKLIPLYDWNDHLGQGITRVLEVVAQSLKSGKVILDTPNLKKANIIHVNLLGNCLKRLVNLGYTGFVAESGKKMEAKTDEEKSKLRQLNEELNELAMHLNLVMKDVLEQISRQEQGRIYNSVEEIFKCHILYLKEGMNEKAPNMAINFPESELSKVDKILSFQVNFQSGFAIKSGTWQEEIEVTKTRRSWHTLFIFKETYYETKYETRSSDNAEIPSVDNLFSGWRDQSKQSRGEIAQHIMRWLVEQMDCLKKNIDEFQTNVINRYQEKLDMAHREITLDFEKQKNIWQPIHCKAKDLREEFYSLAKVLKDIS</sequence>